<reference evidence="8 9" key="1">
    <citation type="journal article" date="2024" name="Nat. Commun.">
        <title>Phylogenomics reveals the evolutionary origins of lichenization in chlorophyte algae.</title>
        <authorList>
            <person name="Puginier C."/>
            <person name="Libourel C."/>
            <person name="Otte J."/>
            <person name="Skaloud P."/>
            <person name="Haon M."/>
            <person name="Grisel S."/>
            <person name="Petersen M."/>
            <person name="Berrin J.G."/>
            <person name="Delaux P.M."/>
            <person name="Dal Grande F."/>
            <person name="Keller J."/>
        </authorList>
    </citation>
    <scope>NUCLEOTIDE SEQUENCE [LARGE SCALE GENOMIC DNA]</scope>
    <source>
        <strain evidence="8 9">SAG 216-7</strain>
    </source>
</reference>
<accession>A0ABR2YM60</accession>
<keyword evidence="9" id="KW-1185">Reference proteome</keyword>
<feature type="region of interest" description="Disordered" evidence="6">
    <location>
        <begin position="194"/>
        <end position="222"/>
    </location>
</feature>
<dbReference type="InterPro" id="IPR004307">
    <property type="entry name" value="TspO_MBR"/>
</dbReference>
<evidence type="ECO:0000256" key="7">
    <source>
        <dbReference type="SAM" id="Phobius"/>
    </source>
</evidence>
<gene>
    <name evidence="8" type="ORF">WJX75_000923</name>
</gene>
<keyword evidence="3 7" id="KW-0812">Transmembrane</keyword>
<dbReference type="InterPro" id="IPR038330">
    <property type="entry name" value="TspO/MBR-related_sf"/>
</dbReference>
<evidence type="ECO:0000313" key="9">
    <source>
        <dbReference type="Proteomes" id="UP001491310"/>
    </source>
</evidence>
<name>A0ABR2YM60_9CHLO</name>
<keyword evidence="5 7" id="KW-0472">Membrane</keyword>
<feature type="transmembrane region" description="Helical" evidence="7">
    <location>
        <begin position="46"/>
        <end position="67"/>
    </location>
</feature>
<evidence type="ECO:0000313" key="8">
    <source>
        <dbReference type="EMBL" id="KAK9907976.1"/>
    </source>
</evidence>
<dbReference type="EMBL" id="JALJOT010000008">
    <property type="protein sequence ID" value="KAK9907976.1"/>
    <property type="molecule type" value="Genomic_DNA"/>
</dbReference>
<feature type="transmembrane region" description="Helical" evidence="7">
    <location>
        <begin position="127"/>
        <end position="149"/>
    </location>
</feature>
<feature type="transmembrane region" description="Helical" evidence="7">
    <location>
        <begin position="73"/>
        <end position="94"/>
    </location>
</feature>
<evidence type="ECO:0000256" key="2">
    <source>
        <dbReference type="ARBA" id="ARBA00007524"/>
    </source>
</evidence>
<evidence type="ECO:0000256" key="6">
    <source>
        <dbReference type="SAM" id="MobiDB-lite"/>
    </source>
</evidence>
<dbReference type="Pfam" id="PF03073">
    <property type="entry name" value="TspO_MBR"/>
    <property type="match status" value="1"/>
</dbReference>
<evidence type="ECO:0008006" key="10">
    <source>
        <dbReference type="Google" id="ProtNLM"/>
    </source>
</evidence>
<dbReference type="CDD" id="cd15904">
    <property type="entry name" value="TSPO_MBR"/>
    <property type="match status" value="1"/>
</dbReference>
<keyword evidence="4 7" id="KW-1133">Transmembrane helix</keyword>
<evidence type="ECO:0000256" key="1">
    <source>
        <dbReference type="ARBA" id="ARBA00004141"/>
    </source>
</evidence>
<evidence type="ECO:0000256" key="4">
    <source>
        <dbReference type="ARBA" id="ARBA00022989"/>
    </source>
</evidence>
<dbReference type="Gene3D" id="1.20.1260.100">
    <property type="entry name" value="TspO/MBR protein"/>
    <property type="match status" value="1"/>
</dbReference>
<protein>
    <recommendedName>
        <fullName evidence="10">TspO/MBR-related protein</fullName>
    </recommendedName>
</protein>
<proteinExistence type="inferred from homology"/>
<sequence>MGAVLSVVVAVAVPLGAGFGIGLAIKDDVKGWYKTLKKPDWNPPDWLFGPVWSALYTAMGIASWEVWRKGGGFVPLALYAVQLAMNLAWSPLFFMKHEIGWALADITALLGVLTATIVSFHEVSPTAAYLLVPYFGWSLFAAGLTLSIYKKNPKHRGSLNHEEGALKEGIDKTVEAAIVTADKTIEISSAAADKTKEAAGKAKDAVPKLDLGGKADSATKEA</sequence>
<organism evidence="8 9">
    <name type="scientific">Coccomyxa subellipsoidea</name>
    <dbReference type="NCBI Taxonomy" id="248742"/>
    <lineage>
        <taxon>Eukaryota</taxon>
        <taxon>Viridiplantae</taxon>
        <taxon>Chlorophyta</taxon>
        <taxon>core chlorophytes</taxon>
        <taxon>Trebouxiophyceae</taxon>
        <taxon>Trebouxiophyceae incertae sedis</taxon>
        <taxon>Coccomyxaceae</taxon>
        <taxon>Coccomyxa</taxon>
    </lineage>
</organism>
<comment type="caution">
    <text evidence="8">The sequence shown here is derived from an EMBL/GenBank/DDBJ whole genome shotgun (WGS) entry which is preliminary data.</text>
</comment>
<dbReference type="PANTHER" id="PTHR10057">
    <property type="entry name" value="PERIPHERAL-TYPE BENZODIAZEPINE RECEPTOR"/>
    <property type="match status" value="1"/>
</dbReference>
<evidence type="ECO:0000256" key="5">
    <source>
        <dbReference type="ARBA" id="ARBA00023136"/>
    </source>
</evidence>
<feature type="transmembrane region" description="Helical" evidence="7">
    <location>
        <begin position="6"/>
        <end position="25"/>
    </location>
</feature>
<dbReference type="PANTHER" id="PTHR10057:SF0">
    <property type="entry name" value="TRANSLOCATOR PROTEIN"/>
    <property type="match status" value="1"/>
</dbReference>
<dbReference type="Proteomes" id="UP001491310">
    <property type="component" value="Unassembled WGS sequence"/>
</dbReference>
<comment type="subcellular location">
    <subcellularLocation>
        <location evidence="1">Membrane</location>
        <topology evidence="1">Multi-pass membrane protein</topology>
    </subcellularLocation>
</comment>
<comment type="similarity">
    <text evidence="2">Belongs to the TspO/BZRP family.</text>
</comment>
<evidence type="ECO:0000256" key="3">
    <source>
        <dbReference type="ARBA" id="ARBA00022692"/>
    </source>
</evidence>
<feature type="transmembrane region" description="Helical" evidence="7">
    <location>
        <begin position="101"/>
        <end position="121"/>
    </location>
</feature>